<dbReference type="InterPro" id="IPR011032">
    <property type="entry name" value="GroES-like_sf"/>
</dbReference>
<name>D4YPW8_9MICO</name>
<feature type="non-terminal residue" evidence="2">
    <location>
        <position position="151"/>
    </location>
</feature>
<keyword evidence="3" id="KW-1185">Reference proteome</keyword>
<dbReference type="eggNOG" id="COG0604">
    <property type="taxonomic scope" value="Bacteria"/>
</dbReference>
<dbReference type="PANTHER" id="PTHR43482">
    <property type="entry name" value="PROTEIN AST1-RELATED"/>
    <property type="match status" value="1"/>
</dbReference>
<comment type="caution">
    <text evidence="2">The sequence shown here is derived from an EMBL/GenBank/DDBJ whole genome shotgun (WGS) entry which is preliminary data.</text>
</comment>
<feature type="domain" description="Alcohol dehydrogenase-like N-terminal" evidence="1">
    <location>
        <begin position="59"/>
        <end position="150"/>
    </location>
</feature>
<dbReference type="STRING" id="585530.HMPREF0183_1978"/>
<dbReference type="PANTHER" id="PTHR43482:SF1">
    <property type="entry name" value="PROTEIN AST1-RELATED"/>
    <property type="match status" value="1"/>
</dbReference>
<dbReference type="Gene3D" id="3.90.180.10">
    <property type="entry name" value="Medium-chain alcohol dehydrogenases, catalytic domain"/>
    <property type="match status" value="1"/>
</dbReference>
<dbReference type="InterPro" id="IPR013154">
    <property type="entry name" value="ADH-like_N"/>
</dbReference>
<dbReference type="Proteomes" id="UP000005714">
    <property type="component" value="Unassembled WGS sequence"/>
</dbReference>
<evidence type="ECO:0000313" key="3">
    <source>
        <dbReference type="Proteomes" id="UP000005714"/>
    </source>
</evidence>
<accession>D4YPW8</accession>
<evidence type="ECO:0000313" key="2">
    <source>
        <dbReference type="EMBL" id="EFG46748.1"/>
    </source>
</evidence>
<dbReference type="AlphaFoldDB" id="D4YPW8"/>
<dbReference type="EMBL" id="ADNU01000060">
    <property type="protein sequence ID" value="EFG46748.1"/>
    <property type="molecule type" value="Genomic_DNA"/>
</dbReference>
<dbReference type="GO" id="GO:0003960">
    <property type="term" value="F:quinone reductase (NADPH) activity"/>
    <property type="evidence" value="ECO:0007669"/>
    <property type="project" value="UniProtKB-EC"/>
</dbReference>
<proteinExistence type="predicted"/>
<sequence>MTLLWVRTRLFGAYFLIESLAVTVDDVNHTRKGTLMRALIGRAGSPLPVLVDVPDPHPGPGEVVIATTAATVNPIDVRIADGEVREAFGLTGDVGLGWDFSGIVKAVSDDVTGVSVGQRVAALTGNPADPLRAHAELVTVPAGSVAPIPEG</sequence>
<evidence type="ECO:0000259" key="1">
    <source>
        <dbReference type="Pfam" id="PF08240"/>
    </source>
</evidence>
<keyword evidence="2" id="KW-0560">Oxidoreductase</keyword>
<dbReference type="Pfam" id="PF08240">
    <property type="entry name" value="ADH_N"/>
    <property type="match status" value="1"/>
</dbReference>
<dbReference type="SUPFAM" id="SSF50129">
    <property type="entry name" value="GroES-like"/>
    <property type="match status" value="1"/>
</dbReference>
<reference evidence="2 3" key="1">
    <citation type="submission" date="2010-04" db="EMBL/GenBank/DDBJ databases">
        <authorList>
            <person name="Qin X."/>
            <person name="Bachman B."/>
            <person name="Battles P."/>
            <person name="Bell A."/>
            <person name="Bess C."/>
            <person name="Bickham C."/>
            <person name="Chaboub L."/>
            <person name="Chen D."/>
            <person name="Coyle M."/>
            <person name="Deiros D.R."/>
            <person name="Dinh H."/>
            <person name="Forbes L."/>
            <person name="Fowler G."/>
            <person name="Francisco L."/>
            <person name="Fu Q."/>
            <person name="Gubbala S."/>
            <person name="Hale W."/>
            <person name="Han Y."/>
            <person name="Hemphill L."/>
            <person name="Highlander S.K."/>
            <person name="Hirani K."/>
            <person name="Hogues M."/>
            <person name="Jackson L."/>
            <person name="Jakkamsetti A."/>
            <person name="Javaid M."/>
            <person name="Jiang H."/>
            <person name="Korchina V."/>
            <person name="Kovar C."/>
            <person name="Lara F."/>
            <person name="Lee S."/>
            <person name="Mata R."/>
            <person name="Mathew T."/>
            <person name="Moen C."/>
            <person name="Morales K."/>
            <person name="Munidasa M."/>
            <person name="Nazareth L."/>
            <person name="Ngo R."/>
            <person name="Nguyen L."/>
            <person name="Okwuonu G."/>
            <person name="Ongeri F."/>
            <person name="Patil S."/>
            <person name="Petrosino J."/>
            <person name="Pham C."/>
            <person name="Pham P."/>
            <person name="Pu L.-L."/>
            <person name="Puazo M."/>
            <person name="Raj R."/>
            <person name="Reid J."/>
            <person name="Rouhana J."/>
            <person name="Saada N."/>
            <person name="Shang Y."/>
            <person name="Simmons D."/>
            <person name="Thornton R."/>
            <person name="Warren J."/>
            <person name="Weissenberger G."/>
            <person name="Zhang J."/>
            <person name="Zhang L."/>
            <person name="Zhou C."/>
            <person name="Zhu D."/>
            <person name="Muzny D."/>
            <person name="Worley K."/>
            <person name="Gibbs R."/>
        </authorList>
    </citation>
    <scope>NUCLEOTIDE SEQUENCE [LARGE SCALE GENOMIC DNA]</scope>
    <source>
        <strain evidence="2 3">ATCC 49030</strain>
    </source>
</reference>
<dbReference type="EC" id="1.6.5.5" evidence="2"/>
<organism evidence="2 3">
    <name type="scientific">Brevibacterium mcbrellneri ATCC 49030</name>
    <dbReference type="NCBI Taxonomy" id="585530"/>
    <lineage>
        <taxon>Bacteria</taxon>
        <taxon>Bacillati</taxon>
        <taxon>Actinomycetota</taxon>
        <taxon>Actinomycetes</taxon>
        <taxon>Micrococcales</taxon>
        <taxon>Brevibacteriaceae</taxon>
        <taxon>Brevibacterium</taxon>
    </lineage>
</organism>
<protein>
    <submittedName>
        <fullName evidence="2">GroES-like protein</fullName>
        <ecNumber evidence="2">1.6.5.5</ecNumber>
    </submittedName>
</protein>
<gene>
    <name evidence="2" type="primary">qor4</name>
    <name evidence="2" type="ORF">HMPREF0183_1978</name>
</gene>
<dbReference type="InterPro" id="IPR052585">
    <property type="entry name" value="Lipid_raft_assoc_Zn_ADH"/>
</dbReference>